<protein>
    <submittedName>
        <fullName evidence="12">CPSF_A domain-containing protein</fullName>
    </submittedName>
</protein>
<evidence type="ECO:0000259" key="8">
    <source>
        <dbReference type="Pfam" id="PF03178"/>
    </source>
</evidence>
<dbReference type="Pfam" id="PF03178">
    <property type="entry name" value="CPSF_A"/>
    <property type="match status" value="1"/>
</dbReference>
<dbReference type="EnsemblFungi" id="PTTG_28004-t43_1">
    <property type="protein sequence ID" value="PTTG_28004-t43_1-p1"/>
    <property type="gene ID" value="PTTG_28004"/>
</dbReference>
<dbReference type="FunFam" id="2.130.10.10:FF:000031">
    <property type="entry name" value="Splicing factor 3b subunit 3"/>
    <property type="match status" value="1"/>
</dbReference>
<keyword evidence="4" id="KW-0233">DNA recombination</keyword>
<evidence type="ECO:0000256" key="2">
    <source>
        <dbReference type="ARBA" id="ARBA00022664"/>
    </source>
</evidence>
<dbReference type="InterPro" id="IPR050358">
    <property type="entry name" value="RSE1/DDB1/CFT1"/>
</dbReference>
<dbReference type="Gene3D" id="2.130.10.10">
    <property type="entry name" value="YVTN repeat-like/Quinoprotein amine dehydrogenase"/>
    <property type="match status" value="2"/>
</dbReference>
<dbReference type="Pfam" id="PF23726">
    <property type="entry name" value="Beta-prop_RSE1_2nd"/>
    <property type="match status" value="1"/>
</dbReference>
<evidence type="ECO:0000256" key="7">
    <source>
        <dbReference type="ARBA" id="ARBA00038266"/>
    </source>
</evidence>
<feature type="domain" description="RSE1/DDB1/CPSF1 first beta-propeller" evidence="9">
    <location>
        <begin position="695"/>
        <end position="1057"/>
    </location>
</feature>
<reference evidence="12" key="4">
    <citation type="submission" date="2025-05" db="UniProtKB">
        <authorList>
            <consortium name="EnsemblFungi"/>
        </authorList>
    </citation>
    <scope>IDENTIFICATION</scope>
    <source>
        <strain evidence="12">isolate 1-1 / race 1 (BBBD)</strain>
    </source>
</reference>
<reference evidence="11" key="2">
    <citation type="submission" date="2016-05" db="EMBL/GenBank/DDBJ databases">
        <title>Comparative analysis highlights variable genome content of wheat rusts and divergence of the mating loci.</title>
        <authorList>
            <person name="Cuomo C.A."/>
            <person name="Bakkeren G."/>
            <person name="Szabo L."/>
            <person name="Khalil H."/>
            <person name="Joly D."/>
            <person name="Goldberg J."/>
            <person name="Young S."/>
            <person name="Zeng Q."/>
            <person name="Fellers J."/>
        </authorList>
    </citation>
    <scope>NUCLEOTIDE SEQUENCE [LARGE SCALE GENOMIC DNA]</scope>
    <source>
        <strain evidence="11">1-1 BBBD Race 1</strain>
    </source>
</reference>
<dbReference type="InterPro" id="IPR011010">
    <property type="entry name" value="DNA_brk_join_enz"/>
</dbReference>
<sequence length="1747" mass="192143">MTDIVKWSTELGVKTNKTKFSHFQPKQKFIGFLWNGKEKKVRLPEKKLAEQIQQIREFLRLDHQALLNQVEVLAGRLNHVSMLLPQLQCYLCLIYRWLKNWQHKKATCFTPQDAREDLHFWLDTLLSFTNTRLVANPDPTEIDWVGDAYSLYGVGVLIGSRWSRFKAIEGWSQMLIPKRTIAWLKTVAIRIGLLMLQKLNICQGKMLVVWREGLVHNWKSNDKWVNEEWKRIQLILVDIELDLVAKRVTSAKNKADGLSRGDLLGHAAAAFVPIILPEDLNVWLTEQGPEATPDLFAKSLSLPIDKPSTVKTPPQVPFLLPATAKDIVGFVFWANRNEEQTTRHEVAAGTIQKYLFDALLPSRPKKKAVKLKHLLFLTKILVKGGPRDLAVFDLALVAFWGMAHLAELTYEATTGPLRTAVSLLTSDVVLPDKQTDSILFLRLWNAKTCKPGEVQYIQLRPTNNLLCPVMAVKCRLQEARDQNTSLFGYNPNKSRRHLTKTTVVPRLHVVAHRCWSEGGFEGISGHSFRVGGASLRYALGVPTDEICELGRWVSECYQLYIRPFTHAKRRRPRLTSSKIWRQRSCRAGESWAWRLVPHSLSYQGKVSWPHLSEDTDISSLSTHTQPGILGSLLRGVEPFEPFCWVCGAQQPRLLGRSGRARNARLGGTSPAVPSAGFLLTRNMHLYNLTLLPPAAITAAAVGCFAGTRQQDICVCRAGTTLELLRPDPATGRLTSLATEHAFASIRALAPFRLTGAAKDLLILGSDSGRIVVLEFDPATNTFIKLHQETFGKSGARRVVPGQFLATDPKGRAVMVAAVEKSKLVYILNRDAAANLTISSPLEAHKSNAIIHHIVGVDVGFENPLFAALEVDYGEADQDPTGEAFNAAEKMLTYYELDLGLNHVVRKWSEPTEPRANMLLQVPGGQSPSQPDKFDGPSGVIVCCEDMLIYKHPNVPEHRVPIPKRNSALADPAQGLLIVAAVMHKMRGAFFFLIQSEQGDLFKVTIDHEDEQVQALKIKYFDTVPVASSLTILKSGFLFVAAETGNHALYQFEKLGDDDQEPEFSSASYPDNGASGVLPGAFFKPRPLENLVSSDELESLAPITGARTLGTSETAQLVTCSGSGARSSVRVLRQGLEVAEIVSSALPGPPTNVWTTRVSEQDAHDRYIVLGFLNATLVLAIGETIVEVADSGLLTHAPTIAIQQLDGTGLLQIHPAGIRHILADGQVTEWKTPPGRTIVAATSNRRQVVVGLSGGELIYFELDLEGQLNEYQEMKQMGAAVTSLSLAEVPRGRQRTPFLAVGLDNATVQIISLDPSSVLETISLQALTAVPSSICIAELRDSSIDKNNDTLFVNIGLSNGVLLRTVLDSVNGQLTDTRTRFLGSRPVKLLRVKVDGKTSVIGLSSRTWLNYTFQNLLHFDPLLYDSLDNVHSFSAELCPEGLIGIVGSSLRIFTIPKLGVKVKQDPLPLAYTPRRMLIDPRTNHVITVESEHRTMAPGVQADRLALHKAQGLDTDTLDPVAFGLPRAEAGQWASCIRISDPVEKTTLARIDLADNEAATALAIVAFAFAAHVPPDEPLLVVGSAKDAFVQPRTCKAGSCGCIGATIMHEKGALMGAPHKLNTLVHFHLNDIPTAILKTSLVPGGRDVLVYTGLQGTVGALVPLAAREDVDFFQTLEMHMRAERPSLAGRDHLAYRGYYFPVKNCVDGDLCEAFALLPSHKQLQVAAELDRSVSDVLKKIEAVRVASAF</sequence>
<dbReference type="GO" id="GO:0008380">
    <property type="term" value="P:RNA splicing"/>
    <property type="evidence" value="ECO:0007669"/>
    <property type="project" value="UniProtKB-KW"/>
</dbReference>
<name>A0A180GF91_PUCT1</name>
<gene>
    <name evidence="11" type="ORF">PTTG_28004</name>
</gene>
<dbReference type="Proteomes" id="UP000005240">
    <property type="component" value="Unassembled WGS sequence"/>
</dbReference>
<dbReference type="InterPro" id="IPR058543">
    <property type="entry name" value="Beta-prop_RSE1/DDB1/CPSF1_2nd"/>
</dbReference>
<comment type="subcellular location">
    <subcellularLocation>
        <location evidence="1">Nucleus</location>
    </subcellularLocation>
</comment>
<evidence type="ECO:0000313" key="11">
    <source>
        <dbReference type="EMBL" id="OAV91350.1"/>
    </source>
</evidence>
<dbReference type="GO" id="GO:0003677">
    <property type="term" value="F:DNA binding"/>
    <property type="evidence" value="ECO:0007669"/>
    <property type="project" value="InterPro"/>
</dbReference>
<dbReference type="Gene3D" id="1.10.443.10">
    <property type="entry name" value="Intergrase catalytic core"/>
    <property type="match status" value="1"/>
</dbReference>
<evidence type="ECO:0000256" key="4">
    <source>
        <dbReference type="ARBA" id="ARBA00023172"/>
    </source>
</evidence>
<dbReference type="EMBL" id="ADAS02000082">
    <property type="protein sequence ID" value="OAV91350.1"/>
    <property type="molecule type" value="Genomic_DNA"/>
</dbReference>
<accession>A0A180GF91</accession>
<evidence type="ECO:0000256" key="5">
    <source>
        <dbReference type="ARBA" id="ARBA00023187"/>
    </source>
</evidence>
<feature type="domain" description="RSE1/DDB1/CPSF1 second beta-propeller" evidence="10">
    <location>
        <begin position="1138"/>
        <end position="1454"/>
    </location>
</feature>
<dbReference type="FunFam" id="2.130.10.10:FF:001143">
    <property type="entry name" value="Pre-mRNA-splicing factor rse-1, putative"/>
    <property type="match status" value="1"/>
</dbReference>
<comment type="similarity">
    <text evidence="7">Belongs to the RSE1 family.</text>
</comment>
<keyword evidence="2" id="KW-0507">mRNA processing</keyword>
<feature type="domain" description="RSE1/DDB1/CPSF1 C-terminal" evidence="8">
    <location>
        <begin position="1617"/>
        <end position="1713"/>
    </location>
</feature>
<dbReference type="GO" id="GO:0006397">
    <property type="term" value="P:mRNA processing"/>
    <property type="evidence" value="ECO:0007669"/>
    <property type="project" value="UniProtKB-KW"/>
</dbReference>
<evidence type="ECO:0000256" key="6">
    <source>
        <dbReference type="ARBA" id="ARBA00023242"/>
    </source>
</evidence>
<dbReference type="InterPro" id="IPR004871">
    <property type="entry name" value="RSE1/DDB1/CPSF1_C"/>
</dbReference>
<evidence type="ECO:0000313" key="13">
    <source>
        <dbReference type="Proteomes" id="UP000005240"/>
    </source>
</evidence>
<keyword evidence="5" id="KW-0508">mRNA splicing</keyword>
<evidence type="ECO:0000313" key="12">
    <source>
        <dbReference type="EnsemblFungi" id="PTTG_28004-t43_1-p1"/>
    </source>
</evidence>
<evidence type="ECO:0000259" key="10">
    <source>
        <dbReference type="Pfam" id="PF23726"/>
    </source>
</evidence>
<dbReference type="VEuPathDB" id="FungiDB:PTTG_28004"/>
<evidence type="ECO:0000259" key="9">
    <source>
        <dbReference type="Pfam" id="PF10433"/>
    </source>
</evidence>
<keyword evidence="3" id="KW-0747">Spliceosome</keyword>
<evidence type="ECO:0000256" key="3">
    <source>
        <dbReference type="ARBA" id="ARBA00022728"/>
    </source>
</evidence>
<reference evidence="12 13" key="3">
    <citation type="journal article" date="2017" name="G3 (Bethesda)">
        <title>Comparative analysis highlights variable genome content of wheat rusts and divergence of the mating loci.</title>
        <authorList>
            <person name="Cuomo C.A."/>
            <person name="Bakkeren G."/>
            <person name="Khalil H.B."/>
            <person name="Panwar V."/>
            <person name="Joly D."/>
            <person name="Linning R."/>
            <person name="Sakthikumar S."/>
            <person name="Song X."/>
            <person name="Adiconis X."/>
            <person name="Fan L."/>
            <person name="Goldberg J.M."/>
            <person name="Levin J.Z."/>
            <person name="Young S."/>
            <person name="Zeng Q."/>
            <person name="Anikster Y."/>
            <person name="Bruce M."/>
            <person name="Wang M."/>
            <person name="Yin C."/>
            <person name="McCallum B."/>
            <person name="Szabo L.J."/>
            <person name="Hulbert S."/>
            <person name="Chen X."/>
            <person name="Fellers J.P."/>
        </authorList>
    </citation>
    <scope>NUCLEOTIDE SEQUENCE</scope>
    <source>
        <strain evidence="13">Isolate 1-1 / race 1 (BBBD)</strain>
        <strain evidence="12">isolate 1-1 / race 1 (BBBD)</strain>
    </source>
</reference>
<dbReference type="GO" id="GO:0005681">
    <property type="term" value="C:spliceosomal complex"/>
    <property type="evidence" value="ECO:0007669"/>
    <property type="project" value="UniProtKB-KW"/>
</dbReference>
<dbReference type="InterPro" id="IPR015943">
    <property type="entry name" value="WD40/YVTN_repeat-like_dom_sf"/>
</dbReference>
<keyword evidence="6" id="KW-0539">Nucleus</keyword>
<dbReference type="SUPFAM" id="SSF56349">
    <property type="entry name" value="DNA breaking-rejoining enzymes"/>
    <property type="match status" value="1"/>
</dbReference>
<evidence type="ECO:0000256" key="1">
    <source>
        <dbReference type="ARBA" id="ARBA00004123"/>
    </source>
</evidence>
<dbReference type="GO" id="GO:0006310">
    <property type="term" value="P:DNA recombination"/>
    <property type="evidence" value="ECO:0007669"/>
    <property type="project" value="UniProtKB-KW"/>
</dbReference>
<reference evidence="11" key="1">
    <citation type="submission" date="2009-11" db="EMBL/GenBank/DDBJ databases">
        <authorList>
            <consortium name="The Broad Institute Genome Sequencing Platform"/>
            <person name="Ward D."/>
            <person name="Feldgarden M."/>
            <person name="Earl A."/>
            <person name="Young S.K."/>
            <person name="Zeng Q."/>
            <person name="Koehrsen M."/>
            <person name="Alvarado L."/>
            <person name="Berlin A."/>
            <person name="Bochicchio J."/>
            <person name="Borenstein D."/>
            <person name="Chapman S.B."/>
            <person name="Chen Z."/>
            <person name="Engels R."/>
            <person name="Freedman E."/>
            <person name="Gellesch M."/>
            <person name="Goldberg J."/>
            <person name="Griggs A."/>
            <person name="Gujja S."/>
            <person name="Heilman E."/>
            <person name="Heiman D."/>
            <person name="Hepburn T."/>
            <person name="Howarth C."/>
            <person name="Jen D."/>
            <person name="Larson L."/>
            <person name="Lewis B."/>
            <person name="Mehta T."/>
            <person name="Park D."/>
            <person name="Pearson M."/>
            <person name="Roberts A."/>
            <person name="Saif S."/>
            <person name="Shea T."/>
            <person name="Shenoy N."/>
            <person name="Sisk P."/>
            <person name="Stolte C."/>
            <person name="Sykes S."/>
            <person name="Thomson T."/>
            <person name="Walk T."/>
            <person name="White J."/>
            <person name="Yandava C."/>
            <person name="Izard J."/>
            <person name="Baranova O.V."/>
            <person name="Blanton J.M."/>
            <person name="Tanner A.C."/>
            <person name="Dewhirst F.E."/>
            <person name="Haas B."/>
            <person name="Nusbaum C."/>
            <person name="Birren B."/>
        </authorList>
    </citation>
    <scope>NUCLEOTIDE SEQUENCE [LARGE SCALE GENOMIC DNA]</scope>
    <source>
        <strain evidence="11">1-1 BBBD Race 1</strain>
    </source>
</reference>
<dbReference type="Pfam" id="PF10433">
    <property type="entry name" value="Beta-prop_RSE1_1st"/>
    <property type="match status" value="1"/>
</dbReference>
<dbReference type="InterPro" id="IPR013762">
    <property type="entry name" value="Integrase-like_cat_sf"/>
</dbReference>
<dbReference type="PANTHER" id="PTHR10644">
    <property type="entry name" value="DNA REPAIR/RNA PROCESSING CPSF FAMILY"/>
    <property type="match status" value="1"/>
</dbReference>
<proteinExistence type="inferred from homology"/>
<keyword evidence="13" id="KW-1185">Reference proteome</keyword>
<dbReference type="InterPro" id="IPR018846">
    <property type="entry name" value="Beta-prop_RSE1/DDB1/CPSF1_1st"/>
</dbReference>
<organism evidence="11">
    <name type="scientific">Puccinia triticina (isolate 1-1 / race 1 (BBBD))</name>
    <name type="common">Brown leaf rust fungus</name>
    <dbReference type="NCBI Taxonomy" id="630390"/>
    <lineage>
        <taxon>Eukaryota</taxon>
        <taxon>Fungi</taxon>
        <taxon>Dikarya</taxon>
        <taxon>Basidiomycota</taxon>
        <taxon>Pucciniomycotina</taxon>
        <taxon>Pucciniomycetes</taxon>
        <taxon>Pucciniales</taxon>
        <taxon>Pucciniaceae</taxon>
        <taxon>Puccinia</taxon>
    </lineage>
</organism>
<dbReference type="GO" id="GO:0015074">
    <property type="term" value="P:DNA integration"/>
    <property type="evidence" value="ECO:0007669"/>
    <property type="project" value="InterPro"/>
</dbReference>
<dbReference type="OrthoDB" id="436637at2759"/>
<dbReference type="STRING" id="630390.A0A180GF91"/>